<name>A0A811USH1_CERCA</name>
<proteinExistence type="predicted"/>
<dbReference type="Proteomes" id="UP000606786">
    <property type="component" value="Unassembled WGS sequence"/>
</dbReference>
<organism evidence="1 2">
    <name type="scientific">Ceratitis capitata</name>
    <name type="common">Mediterranean fruit fly</name>
    <name type="synonym">Tephritis capitata</name>
    <dbReference type="NCBI Taxonomy" id="7213"/>
    <lineage>
        <taxon>Eukaryota</taxon>
        <taxon>Metazoa</taxon>
        <taxon>Ecdysozoa</taxon>
        <taxon>Arthropoda</taxon>
        <taxon>Hexapoda</taxon>
        <taxon>Insecta</taxon>
        <taxon>Pterygota</taxon>
        <taxon>Neoptera</taxon>
        <taxon>Endopterygota</taxon>
        <taxon>Diptera</taxon>
        <taxon>Brachycera</taxon>
        <taxon>Muscomorpha</taxon>
        <taxon>Tephritoidea</taxon>
        <taxon>Tephritidae</taxon>
        <taxon>Ceratitis</taxon>
        <taxon>Ceratitis</taxon>
    </lineage>
</organism>
<sequence>MKCVSQANTPSQQLEVEIQNRRFVVRINGYSYDSYNLYNEIPQGSPLSIVLFVIGFDEIGSITDKYK</sequence>
<accession>A0A811USH1</accession>
<evidence type="ECO:0000313" key="2">
    <source>
        <dbReference type="Proteomes" id="UP000606786"/>
    </source>
</evidence>
<reference evidence="1" key="1">
    <citation type="submission" date="2020-11" db="EMBL/GenBank/DDBJ databases">
        <authorList>
            <person name="Whitehead M."/>
        </authorList>
    </citation>
    <scope>NUCLEOTIDE SEQUENCE</scope>
    <source>
        <strain evidence="1">EGII</strain>
    </source>
</reference>
<dbReference type="AlphaFoldDB" id="A0A811USH1"/>
<evidence type="ECO:0000313" key="1">
    <source>
        <dbReference type="EMBL" id="CAD7000885.1"/>
    </source>
</evidence>
<keyword evidence="2" id="KW-1185">Reference proteome</keyword>
<protein>
    <submittedName>
        <fullName evidence="1">(Mediterranean fruit fly) hypothetical protein</fullName>
    </submittedName>
</protein>
<feature type="non-terminal residue" evidence="1">
    <location>
        <position position="67"/>
    </location>
</feature>
<gene>
    <name evidence="1" type="ORF">CCAP1982_LOCUS9359</name>
</gene>
<comment type="caution">
    <text evidence="1">The sequence shown here is derived from an EMBL/GenBank/DDBJ whole genome shotgun (WGS) entry which is preliminary data.</text>
</comment>
<dbReference type="EMBL" id="CAJHJT010000023">
    <property type="protein sequence ID" value="CAD7000885.1"/>
    <property type="molecule type" value="Genomic_DNA"/>
</dbReference>